<evidence type="ECO:0000256" key="5">
    <source>
        <dbReference type="ARBA" id="ARBA00093797"/>
    </source>
</evidence>
<evidence type="ECO:0000256" key="2">
    <source>
        <dbReference type="ARBA" id="ARBA00022490"/>
    </source>
</evidence>
<dbReference type="EMBL" id="JADJMH010000009">
    <property type="protein sequence ID" value="MBK7675391.1"/>
    <property type="molecule type" value="Genomic_DNA"/>
</dbReference>
<reference evidence="6 7" key="1">
    <citation type="submission" date="2020-10" db="EMBL/GenBank/DDBJ databases">
        <title>Connecting structure to function with the recovery of over 1000 high-quality activated sludge metagenome-assembled genomes encoding full-length rRNA genes using long-read sequencing.</title>
        <authorList>
            <person name="Singleton C.M."/>
            <person name="Petriglieri F."/>
            <person name="Kristensen J.M."/>
            <person name="Kirkegaard R.H."/>
            <person name="Michaelsen T.Y."/>
            <person name="Andersen M.H."/>
            <person name="Karst S.M."/>
            <person name="Dueholm M.S."/>
            <person name="Nielsen P.H."/>
            <person name="Albertsen M."/>
        </authorList>
    </citation>
    <scope>NUCLEOTIDE SEQUENCE [LARGE SCALE GENOMIC DNA]</scope>
    <source>
        <strain evidence="6">EsbW_18-Q3-R4-48_BATAC.285</strain>
    </source>
</reference>
<gene>
    <name evidence="6" type="ORF">IPJ27_11875</name>
</gene>
<dbReference type="GO" id="GO:0044781">
    <property type="term" value="P:bacterial-type flagellum organization"/>
    <property type="evidence" value="ECO:0007669"/>
    <property type="project" value="UniProtKB-KW"/>
</dbReference>
<organism evidence="6 7">
    <name type="scientific">Candidatus Accumulibacter proximus</name>
    <dbReference type="NCBI Taxonomy" id="2954385"/>
    <lineage>
        <taxon>Bacteria</taxon>
        <taxon>Pseudomonadati</taxon>
        <taxon>Pseudomonadota</taxon>
        <taxon>Betaproteobacteria</taxon>
        <taxon>Candidatus Accumulibacter</taxon>
    </lineage>
</organism>
<sequence length="100" mass="10374">MTSPLAALQQLAALSEAMRGAAGSGDWETLAEHEAARRALADSLPASLSGSLPAAVQAKARALIEACQRCDADVRPLVDARLNELRVVLRAARAGPQADT</sequence>
<dbReference type="Gene3D" id="1.20.58.380">
    <property type="entry name" value="Flagellar protein flit"/>
    <property type="match status" value="1"/>
</dbReference>
<keyword evidence="6" id="KW-0966">Cell projection</keyword>
<keyword evidence="6" id="KW-0282">Flagellum</keyword>
<comment type="subcellular location">
    <subcellularLocation>
        <location evidence="1">Cytoplasm</location>
        <location evidence="1">Cytosol</location>
    </subcellularLocation>
</comment>
<name>A0A935Q0P9_9PROT</name>
<dbReference type="InterPro" id="IPR008622">
    <property type="entry name" value="FliT"/>
</dbReference>
<protein>
    <recommendedName>
        <fullName evidence="5">Flagellar protein FliT</fullName>
    </recommendedName>
</protein>
<dbReference type="Proteomes" id="UP000697998">
    <property type="component" value="Unassembled WGS sequence"/>
</dbReference>
<keyword evidence="2" id="KW-0963">Cytoplasm</keyword>
<comment type="caution">
    <text evidence="6">The sequence shown here is derived from an EMBL/GenBank/DDBJ whole genome shotgun (WGS) entry which is preliminary data.</text>
</comment>
<keyword evidence="4" id="KW-0143">Chaperone</keyword>
<keyword evidence="3" id="KW-1005">Bacterial flagellum biogenesis</keyword>
<evidence type="ECO:0000256" key="3">
    <source>
        <dbReference type="ARBA" id="ARBA00022795"/>
    </source>
</evidence>
<dbReference type="Pfam" id="PF05400">
    <property type="entry name" value="FliT"/>
    <property type="match status" value="1"/>
</dbReference>
<accession>A0A935Q0P9</accession>
<evidence type="ECO:0000313" key="7">
    <source>
        <dbReference type="Proteomes" id="UP000697998"/>
    </source>
</evidence>
<proteinExistence type="predicted"/>
<evidence type="ECO:0000256" key="4">
    <source>
        <dbReference type="ARBA" id="ARBA00023186"/>
    </source>
</evidence>
<evidence type="ECO:0000313" key="6">
    <source>
        <dbReference type="EMBL" id="MBK7675391.1"/>
    </source>
</evidence>
<keyword evidence="6" id="KW-0969">Cilium</keyword>
<dbReference type="AlphaFoldDB" id="A0A935Q0P9"/>
<evidence type="ECO:0000256" key="1">
    <source>
        <dbReference type="ARBA" id="ARBA00004514"/>
    </source>
</evidence>